<organism evidence="1 2">
    <name type="scientific">Knufia obscura</name>
    <dbReference type="NCBI Taxonomy" id="1635080"/>
    <lineage>
        <taxon>Eukaryota</taxon>
        <taxon>Fungi</taxon>
        <taxon>Dikarya</taxon>
        <taxon>Ascomycota</taxon>
        <taxon>Pezizomycotina</taxon>
        <taxon>Eurotiomycetes</taxon>
        <taxon>Chaetothyriomycetidae</taxon>
        <taxon>Chaetothyriales</taxon>
        <taxon>Trichomeriaceae</taxon>
        <taxon>Knufia</taxon>
    </lineage>
</organism>
<dbReference type="Proteomes" id="UP001334248">
    <property type="component" value="Unassembled WGS sequence"/>
</dbReference>
<reference evidence="1 2" key="1">
    <citation type="journal article" date="2023" name="Res Sq">
        <title>Genomic and morphological characterization of Knufia obscura isolated from the Mars 2020 spacecraft assembly facility.</title>
        <authorList>
            <person name="Chander A.M."/>
            <person name="Teixeira M.M."/>
            <person name="Singh N.K."/>
            <person name="Williams M.P."/>
            <person name="Parker C.W."/>
            <person name="Leo P."/>
            <person name="Stajich J.E."/>
            <person name="Torok T."/>
            <person name="Tighe S."/>
            <person name="Mason C.E."/>
            <person name="Venkateswaran K."/>
        </authorList>
    </citation>
    <scope>NUCLEOTIDE SEQUENCE [LARGE SCALE GENOMIC DNA]</scope>
    <source>
        <strain evidence="1 2">CCFEE 5817</strain>
    </source>
</reference>
<evidence type="ECO:0000313" key="1">
    <source>
        <dbReference type="EMBL" id="KAK5946836.1"/>
    </source>
</evidence>
<dbReference type="GeneID" id="89994429"/>
<dbReference type="RefSeq" id="XP_064734926.1">
    <property type="nucleotide sequence ID" value="XM_064869429.1"/>
</dbReference>
<dbReference type="EMBL" id="JAVHJV010000001">
    <property type="protein sequence ID" value="KAK5946836.1"/>
    <property type="molecule type" value="Genomic_DNA"/>
</dbReference>
<name>A0ABR0S207_9EURO</name>
<accession>A0ABR0S207</accession>
<evidence type="ECO:0000313" key="2">
    <source>
        <dbReference type="Proteomes" id="UP001334248"/>
    </source>
</evidence>
<keyword evidence="2" id="KW-1185">Reference proteome</keyword>
<sequence>MSIQIVPYSVEEFNKIPSLGVSDKEFHARRGEEFVLSTLRLILLEHKMHDTFGVQLLHNHFELKKGEKLVDLNNQATGWTLDDGDKLMGGEVVPTSWRIIKGQGLMPYEFEFKTLGGEKGIDLTDKKYQPFLKDFVSAIEAGDFDGCVGLATRGETPGGLEITQGRSNIFFPTGTFDAKGQEQITAGWYFNPKPTALSGLSGKEDGVEQRKCARFEGAEDHRGKQAGSQTSTNVAAENQVRACSLPHAEYSSGLFTGDAKNASVVHRVCTAGHRPEVHYISQPADSEGRMKSQQSVNAAEAAGDKHAADMLTRGCVLGLVGHVYGQGVDIAALEDAGIIMRGCCYDARHIPAPLDTSILAAPALVQQPIILSTCWGLHRAPVDSEVFQRDCYGPRGAHESQQVSEQSEVINHRCVNIGPHVVRVEKASNEPGVVHRVCSGHTIVRPEEGVTKRICLELCRHRVDGTDSHGQNNAGETQRLCLDHDGAPAPAKSVNKIDGKPATQDSLITAIYWGLHKSEPKEANMQQNGATDEVVRRTCWGLHKQQQPEDGVTRRTCWGLHKQQPEEGITRRTCWGLHKTQPEEQSEDGVTRRTCWGLHKQPPSEASAAKPAVEHKWCAVNTHNARNGSNTINVAPGTVEKRECWIPTHQTN</sequence>
<proteinExistence type="predicted"/>
<comment type="caution">
    <text evidence="1">The sequence shown here is derived from an EMBL/GenBank/DDBJ whole genome shotgun (WGS) entry which is preliminary data.</text>
</comment>
<gene>
    <name evidence="1" type="ORF">PMZ80_000980</name>
</gene>
<protein>
    <submittedName>
        <fullName evidence="1">Uncharacterized protein</fullName>
    </submittedName>
</protein>